<name>A0AA85K051_TRIRE</name>
<proteinExistence type="predicted"/>
<feature type="coiled-coil region" evidence="1">
    <location>
        <begin position="49"/>
        <end position="76"/>
    </location>
</feature>
<evidence type="ECO:0000313" key="2">
    <source>
        <dbReference type="Proteomes" id="UP000050795"/>
    </source>
</evidence>
<dbReference type="WBParaSite" id="TREG1_68870.1">
    <property type="protein sequence ID" value="TREG1_68870.1"/>
    <property type="gene ID" value="TREG1_68870"/>
</dbReference>
<evidence type="ECO:0000313" key="4">
    <source>
        <dbReference type="WBParaSite" id="TREG1_68870.2"/>
    </source>
</evidence>
<accession>A0AA85K051</accession>
<dbReference type="Proteomes" id="UP000050795">
    <property type="component" value="Unassembled WGS sequence"/>
</dbReference>
<organism evidence="2 5">
    <name type="scientific">Trichobilharzia regenti</name>
    <name type="common">Nasal bird schistosome</name>
    <dbReference type="NCBI Taxonomy" id="157069"/>
    <lineage>
        <taxon>Eukaryota</taxon>
        <taxon>Metazoa</taxon>
        <taxon>Spiralia</taxon>
        <taxon>Lophotrochozoa</taxon>
        <taxon>Platyhelminthes</taxon>
        <taxon>Trematoda</taxon>
        <taxon>Digenea</taxon>
        <taxon>Strigeidida</taxon>
        <taxon>Schistosomatoidea</taxon>
        <taxon>Schistosomatidae</taxon>
        <taxon>Trichobilharzia</taxon>
    </lineage>
</organism>
<reference evidence="3 4" key="2">
    <citation type="submission" date="2023-11" db="UniProtKB">
        <authorList>
            <consortium name="WormBaseParasite"/>
        </authorList>
    </citation>
    <scope>IDENTIFICATION</scope>
</reference>
<evidence type="ECO:0000313" key="3">
    <source>
        <dbReference type="WBParaSite" id="TREG1_68870.1"/>
    </source>
</evidence>
<dbReference type="WBParaSite" id="TREG1_68870.2">
    <property type="protein sequence ID" value="TREG1_68870.2"/>
    <property type="gene ID" value="TREG1_68870"/>
</dbReference>
<keyword evidence="2" id="KW-1185">Reference proteome</keyword>
<evidence type="ECO:0000313" key="5">
    <source>
        <dbReference type="WBParaSite" id="TREG1_68870.3"/>
    </source>
</evidence>
<protein>
    <submittedName>
        <fullName evidence="3 4">Uncharacterized protein</fullName>
    </submittedName>
</protein>
<dbReference type="WBParaSite" id="TREG1_68870.3">
    <property type="protein sequence ID" value="TREG1_68870.3"/>
    <property type="gene ID" value="TREG1_68870"/>
</dbReference>
<sequence>MDSVASGDESNQTDIETSYQGIKKVFENYQKFTGPDVDLNELYSSKLNLSHIRDDYETIERELSKIQANCQRARTALLAAGFQCPDVPNLDSS</sequence>
<dbReference type="AlphaFoldDB" id="A0AA85K051"/>
<reference evidence="2" key="1">
    <citation type="submission" date="2022-06" db="EMBL/GenBank/DDBJ databases">
        <authorList>
            <person name="Berger JAMES D."/>
            <person name="Berger JAMES D."/>
        </authorList>
    </citation>
    <scope>NUCLEOTIDE SEQUENCE [LARGE SCALE GENOMIC DNA]</scope>
</reference>
<evidence type="ECO:0000256" key="1">
    <source>
        <dbReference type="SAM" id="Coils"/>
    </source>
</evidence>
<keyword evidence="1" id="KW-0175">Coiled coil</keyword>